<sequence length="461" mass="50412">MEKDFAIIEQDESGNVVASYGQTIAEAAATKKETSTLAQRLIAVFLPAGFPAFSSSIASLLTSRAVLEDCVGRIATILFAYKLGPALEAECKMYRFMADIFNDSAMLLDCLSPKLPQTARIAILCLSGSLRALCGVAGGASKASLSVHFAKTGNVGELNAKDSSQETVISLLGMLAGSFVVSHISSGLSTWIVLVFLLGTHLATNYKAVRCVAMNTMNRQRTNILFTEFIYSKPGPISILSPKEVAKKERVLEKDGLLRHRGREVGFAEIGVPFSTLLKAMEEDASVSGKSQSEDAKIGRIRDLVETFKDENHILYPVSEPSKMHRFPTIYISLKTGATSRDQIKAWMHALFVACLFTNRGSTFTFQISAYKHEEVMEIISKSCTVLSSLFSKTINWESFQEKGWDLDTAHIETRSGYRISFVSKEELEKMDPDSGSTTPGSITIETVASEAAYLEVKKVV</sequence>
<feature type="domain" description="Root UVB sensitive protein C-terminal" evidence="7">
    <location>
        <begin position="329"/>
        <end position="413"/>
    </location>
</feature>
<name>U4KVA8_PYROM</name>
<organism evidence="8 9">
    <name type="scientific">Pyronema omphalodes (strain CBS 100304)</name>
    <name type="common">Pyronema confluens</name>
    <dbReference type="NCBI Taxonomy" id="1076935"/>
    <lineage>
        <taxon>Eukaryota</taxon>
        <taxon>Fungi</taxon>
        <taxon>Dikarya</taxon>
        <taxon>Ascomycota</taxon>
        <taxon>Pezizomycotina</taxon>
        <taxon>Pezizomycetes</taxon>
        <taxon>Pezizales</taxon>
        <taxon>Pyronemataceae</taxon>
        <taxon>Pyronema</taxon>
    </lineage>
</organism>
<dbReference type="AlphaFoldDB" id="U4KVA8"/>
<dbReference type="eggNOG" id="KOG4249">
    <property type="taxonomic scope" value="Eukaryota"/>
</dbReference>
<evidence type="ECO:0000259" key="7">
    <source>
        <dbReference type="Pfam" id="PF24160"/>
    </source>
</evidence>
<keyword evidence="3" id="KW-0812">Transmembrane</keyword>
<dbReference type="InterPro" id="IPR006968">
    <property type="entry name" value="RUS_fam"/>
</dbReference>
<evidence type="ECO:0000259" key="6">
    <source>
        <dbReference type="Pfam" id="PF04884"/>
    </source>
</evidence>
<dbReference type="Proteomes" id="UP000018144">
    <property type="component" value="Unassembled WGS sequence"/>
</dbReference>
<evidence type="ECO:0000313" key="8">
    <source>
        <dbReference type="EMBL" id="CCX04831.1"/>
    </source>
</evidence>
<dbReference type="OrthoDB" id="364779at2759"/>
<accession>U4KVA8</accession>
<dbReference type="Pfam" id="PF04884">
    <property type="entry name" value="UVB_sens_prot"/>
    <property type="match status" value="1"/>
</dbReference>
<comment type="similarity">
    <text evidence="2">Belongs to the RUS1 family.</text>
</comment>
<dbReference type="InterPro" id="IPR054549">
    <property type="entry name" value="UVB_sens_RUS_dom"/>
</dbReference>
<dbReference type="Pfam" id="PF24160">
    <property type="entry name" value="UVB_sens_C"/>
    <property type="match status" value="1"/>
</dbReference>
<dbReference type="OMA" id="KWGNLAE"/>
<evidence type="ECO:0000256" key="3">
    <source>
        <dbReference type="ARBA" id="ARBA00022692"/>
    </source>
</evidence>
<keyword evidence="5" id="KW-0472">Membrane</keyword>
<comment type="subcellular location">
    <subcellularLocation>
        <location evidence="1">Membrane</location>
    </subcellularLocation>
</comment>
<keyword evidence="9" id="KW-1185">Reference proteome</keyword>
<gene>
    <name evidence="8" type="ORF">PCON_03813</name>
</gene>
<reference evidence="8 9" key="1">
    <citation type="journal article" date="2013" name="PLoS Genet.">
        <title>The genome and development-dependent transcriptomes of Pyronema confluens: a window into fungal evolution.</title>
        <authorList>
            <person name="Traeger S."/>
            <person name="Altegoer F."/>
            <person name="Freitag M."/>
            <person name="Gabaldon T."/>
            <person name="Kempken F."/>
            <person name="Kumar A."/>
            <person name="Marcet-Houben M."/>
            <person name="Poggeler S."/>
            <person name="Stajich J.E."/>
            <person name="Nowrousian M."/>
        </authorList>
    </citation>
    <scope>NUCLEOTIDE SEQUENCE [LARGE SCALE GENOMIC DNA]</scope>
    <source>
        <strain evidence="9">CBS 100304</strain>
        <tissue evidence="8">Vegetative mycelium</tissue>
    </source>
</reference>
<proteinExistence type="inferred from homology"/>
<evidence type="ECO:0000256" key="1">
    <source>
        <dbReference type="ARBA" id="ARBA00004370"/>
    </source>
</evidence>
<feature type="domain" description="Protein root UVB sensitive/RUS" evidence="6">
    <location>
        <begin position="62"/>
        <end position="231"/>
    </location>
</feature>
<dbReference type="PANTHER" id="PTHR12770:SF31">
    <property type="entry name" value="RUS FAMILY MEMBER 1"/>
    <property type="match status" value="1"/>
</dbReference>
<protein>
    <submittedName>
        <fullName evidence="8">Similar to UPF0420 protein acc. no. Q86K80</fullName>
    </submittedName>
</protein>
<dbReference type="EMBL" id="HF935218">
    <property type="protein sequence ID" value="CCX04831.1"/>
    <property type="molecule type" value="Genomic_DNA"/>
</dbReference>
<dbReference type="InterPro" id="IPR055412">
    <property type="entry name" value="UVB_sens_C"/>
</dbReference>
<evidence type="ECO:0000256" key="5">
    <source>
        <dbReference type="ARBA" id="ARBA00023136"/>
    </source>
</evidence>
<evidence type="ECO:0000313" key="9">
    <source>
        <dbReference type="Proteomes" id="UP000018144"/>
    </source>
</evidence>
<dbReference type="GO" id="GO:0016020">
    <property type="term" value="C:membrane"/>
    <property type="evidence" value="ECO:0007669"/>
    <property type="project" value="UniProtKB-SubCell"/>
</dbReference>
<dbReference type="PANTHER" id="PTHR12770">
    <property type="entry name" value="RUS1 FAMILY PROTEIN C16ORF58"/>
    <property type="match status" value="1"/>
</dbReference>
<evidence type="ECO:0000256" key="4">
    <source>
        <dbReference type="ARBA" id="ARBA00022989"/>
    </source>
</evidence>
<keyword evidence="4" id="KW-1133">Transmembrane helix</keyword>
<evidence type="ECO:0000256" key="2">
    <source>
        <dbReference type="ARBA" id="ARBA00007558"/>
    </source>
</evidence>